<proteinExistence type="predicted"/>
<evidence type="ECO:0000259" key="1">
    <source>
        <dbReference type="PROSITE" id="PS50106"/>
    </source>
</evidence>
<feature type="domain" description="PDZ" evidence="1">
    <location>
        <begin position="1"/>
        <end position="57"/>
    </location>
</feature>
<evidence type="ECO:0000313" key="3">
    <source>
        <dbReference type="Proteomes" id="UP000515847"/>
    </source>
</evidence>
<dbReference type="Pfam" id="PF04459">
    <property type="entry name" value="DUF512"/>
    <property type="match status" value="1"/>
</dbReference>
<name>A0A7G6E1F1_THEFR</name>
<dbReference type="SUPFAM" id="SSF50156">
    <property type="entry name" value="PDZ domain-like"/>
    <property type="match status" value="1"/>
</dbReference>
<dbReference type="Gene3D" id="2.30.42.10">
    <property type="match status" value="1"/>
</dbReference>
<sequence length="431" mass="48908">MTAAVIVEIEPGSLAEELGLKAGDKIISVNGKTLRDVIEFQFEWAGEEVELEIERDGEPQIFEIDKDYDEPLGVVFGSAVFDRIKVCQNKCLFCFVDQMPFNMRQSLYVKDDDFRLSFLQGSFVTLTNLKKEDIERIKKEHLSPLYVSVHATDSELRTRLLKNPRAGQLLALMKDLARAGIEFHTQVVLCPGINDGQYLEQTYEDLLKIKGVRSLAIVPVGITKYRENLPELRLFTPREAREIIAWVHEKQRECQKKRHSNFMWLSDEFYLAAGEALPGYDTYEDFPQLENGVGMVRLFWQEFSELTLPEQVRPEKKITLVTGVSGRYVLDPLIEKLNQIKGLHLSLKVVSNEFFGPTVTVTGLLTGMCLLSGLKGLEPGTEVFLPSVMLKTQEGRFLDDLTPVDIEERLGVRITLVPIHAGALLEMIISR</sequence>
<dbReference type="SUPFAM" id="SSF102114">
    <property type="entry name" value="Radical SAM enzymes"/>
    <property type="match status" value="1"/>
</dbReference>
<dbReference type="KEGG" id="tfr:BR63_06005"/>
<protein>
    <submittedName>
        <fullName evidence="2">DUF512 domain-containing protein</fullName>
    </submittedName>
</protein>
<dbReference type="InterPro" id="IPR041489">
    <property type="entry name" value="PDZ_6"/>
</dbReference>
<reference evidence="2 3" key="1">
    <citation type="journal article" date="2019" name="Front. Microbiol.">
        <title>Thermoanaerosceptrum fracticalcis gen. nov. sp. nov., a Novel Fumarate-Fermenting Microorganism From a Deep Fractured Carbonate Aquifer of the US Great Basin.</title>
        <authorList>
            <person name="Hamilton-Brehm S.D."/>
            <person name="Stewart L.E."/>
            <person name="Zavarin M."/>
            <person name="Caldwell M."/>
            <person name="Lawson P.A."/>
            <person name="Onstott T.C."/>
            <person name="Grzymski J."/>
            <person name="Neveux I."/>
            <person name="Lollar B.S."/>
            <person name="Russell C.E."/>
            <person name="Moser D.P."/>
        </authorList>
    </citation>
    <scope>NUCLEOTIDE SEQUENCE [LARGE SCALE GENOMIC DNA]</scope>
    <source>
        <strain evidence="2 3">DRI-13</strain>
    </source>
</reference>
<dbReference type="InterPro" id="IPR045375">
    <property type="entry name" value="Put_radical_SAM-like_N"/>
</dbReference>
<dbReference type="InterPro" id="IPR001478">
    <property type="entry name" value="PDZ"/>
</dbReference>
<dbReference type="Proteomes" id="UP000515847">
    <property type="component" value="Chromosome"/>
</dbReference>
<dbReference type="InterPro" id="IPR007549">
    <property type="entry name" value="DUF512"/>
</dbReference>
<dbReference type="RefSeq" id="WP_034423578.1">
    <property type="nucleotide sequence ID" value="NZ_CP045798.1"/>
</dbReference>
<dbReference type="InterPro" id="IPR013785">
    <property type="entry name" value="Aldolase_TIM"/>
</dbReference>
<dbReference type="Gene3D" id="3.20.20.70">
    <property type="entry name" value="Aldolase class I"/>
    <property type="match status" value="1"/>
</dbReference>
<dbReference type="EMBL" id="CP045798">
    <property type="protein sequence ID" value="QNB45905.1"/>
    <property type="molecule type" value="Genomic_DNA"/>
</dbReference>
<accession>A0A7G6E1F1</accession>
<dbReference type="Pfam" id="PF17820">
    <property type="entry name" value="PDZ_6"/>
    <property type="match status" value="1"/>
</dbReference>
<dbReference type="OrthoDB" id="9774724at2"/>
<dbReference type="InterPro" id="IPR058240">
    <property type="entry name" value="rSAM_sf"/>
</dbReference>
<dbReference type="Pfam" id="PF19238">
    <property type="entry name" value="Radical_SAM_2"/>
    <property type="match status" value="1"/>
</dbReference>
<evidence type="ECO:0000313" key="2">
    <source>
        <dbReference type="EMBL" id="QNB45905.1"/>
    </source>
</evidence>
<organism evidence="2 3">
    <name type="scientific">Thermanaerosceptrum fracticalcis</name>
    <dbReference type="NCBI Taxonomy" id="1712410"/>
    <lineage>
        <taxon>Bacteria</taxon>
        <taxon>Bacillati</taxon>
        <taxon>Bacillota</taxon>
        <taxon>Clostridia</taxon>
        <taxon>Eubacteriales</taxon>
        <taxon>Peptococcaceae</taxon>
        <taxon>Thermanaerosceptrum</taxon>
    </lineage>
</organism>
<dbReference type="PROSITE" id="PS50106">
    <property type="entry name" value="PDZ"/>
    <property type="match status" value="1"/>
</dbReference>
<gene>
    <name evidence="2" type="ORF">BR63_06005</name>
</gene>
<dbReference type="AlphaFoldDB" id="A0A7G6E1F1"/>
<dbReference type="InterPro" id="IPR036034">
    <property type="entry name" value="PDZ_sf"/>
</dbReference>
<keyword evidence="3" id="KW-1185">Reference proteome</keyword>